<evidence type="ECO:0000313" key="7">
    <source>
        <dbReference type="EMBL" id="RKQ84750.1"/>
    </source>
</evidence>
<comment type="function">
    <text evidence="3 4">Catalyzes the conversion of N5-carboxyaminoimidazole ribonucleotide (N5-CAIR) to 4-carboxy-5-aminoimidazole ribonucleotide (CAIR).</text>
</comment>
<dbReference type="PANTHER" id="PTHR23046">
    <property type="entry name" value="PHOSPHORIBOSYLAMINOIMIDAZOLE CARBOXYLASE CATALYTIC SUBUNIT"/>
    <property type="match status" value="1"/>
</dbReference>
<feature type="binding site" evidence="3 5">
    <location>
        <position position="13"/>
    </location>
    <ligand>
        <name>substrate</name>
    </ligand>
</feature>
<dbReference type="GO" id="GO:0034023">
    <property type="term" value="F:5-(carboxyamino)imidazole ribonucleotide mutase activity"/>
    <property type="evidence" value="ECO:0007669"/>
    <property type="project" value="UniProtKB-UniRule"/>
</dbReference>
<keyword evidence="8" id="KW-1185">Reference proteome</keyword>
<dbReference type="Pfam" id="PF00731">
    <property type="entry name" value="AIRC"/>
    <property type="match status" value="1"/>
</dbReference>
<name>A0A660L0H2_9BACL</name>
<dbReference type="PIRSF" id="PIRSF001338">
    <property type="entry name" value="AIR_carboxylase"/>
    <property type="match status" value="1"/>
</dbReference>
<evidence type="ECO:0000259" key="6">
    <source>
        <dbReference type="SMART" id="SM01001"/>
    </source>
</evidence>
<feature type="binding site" evidence="3 5">
    <location>
        <position position="40"/>
    </location>
    <ligand>
        <name>substrate</name>
    </ligand>
</feature>
<comment type="pathway">
    <text evidence="3 4">Purine metabolism; IMP biosynthesis via de novo pathway; 5-amino-1-(5-phospho-D-ribosyl)imidazole-4-carboxylate from 5-amino-1-(5-phospho-D-ribosyl)imidazole (N5-CAIR route): step 2/2.</text>
</comment>
<dbReference type="PANTHER" id="PTHR23046:SF2">
    <property type="entry name" value="PHOSPHORIBOSYLAMINOIMIDAZOLE CARBOXYLASE"/>
    <property type="match status" value="1"/>
</dbReference>
<comment type="similarity">
    <text evidence="3">Belongs to the AIR carboxylase family. Class I subfamily.</text>
</comment>
<comment type="caution">
    <text evidence="7">The sequence shown here is derived from an EMBL/GenBank/DDBJ whole genome shotgun (WGS) entry which is preliminary data.</text>
</comment>
<dbReference type="RefSeq" id="WP_121444485.1">
    <property type="nucleotide sequence ID" value="NZ_RBIJ01000003.1"/>
</dbReference>
<keyword evidence="1 3" id="KW-0658">Purine biosynthesis</keyword>
<dbReference type="InterPro" id="IPR033747">
    <property type="entry name" value="PurE_ClassI"/>
</dbReference>
<dbReference type="SUPFAM" id="SSF52255">
    <property type="entry name" value="N5-CAIR mutase (phosphoribosylaminoimidazole carboxylase, PurE)"/>
    <property type="match status" value="1"/>
</dbReference>
<sequence length="164" mass="17378">MARVLVMLGSASDLERVRPLLDVLARFGEPGDVRIASAHRNLEDVLAIVREAERSGVRVIVAAAGLAAHLPGVVAGQTVLPVIGLPLAVGPLHGVDALLSIAQMPPGVPVATVGVNAGENAAYLALHILALEDPELAARLRSHRAARREEIRARDRDLRREAEE</sequence>
<dbReference type="InterPro" id="IPR024694">
    <property type="entry name" value="PurE_prokaryotes"/>
</dbReference>
<dbReference type="NCBIfam" id="TIGR01162">
    <property type="entry name" value="purE"/>
    <property type="match status" value="1"/>
</dbReference>
<gene>
    <name evidence="3" type="primary">purE</name>
    <name evidence="7" type="ORF">C7438_1244</name>
</gene>
<organism evidence="7 8">
    <name type="scientific">Brockia lithotrophica</name>
    <dbReference type="NCBI Taxonomy" id="933949"/>
    <lineage>
        <taxon>Bacteria</taxon>
        <taxon>Bacillati</taxon>
        <taxon>Bacillota</taxon>
        <taxon>Bacilli</taxon>
        <taxon>Bacillales</taxon>
        <taxon>Bacillales Family X. Incertae Sedis</taxon>
        <taxon>Brockia</taxon>
    </lineage>
</organism>
<dbReference type="AlphaFoldDB" id="A0A660L0H2"/>
<dbReference type="Proteomes" id="UP000267019">
    <property type="component" value="Unassembled WGS sequence"/>
</dbReference>
<comment type="catalytic activity">
    <reaction evidence="3 4">
        <text>5-carboxyamino-1-(5-phospho-D-ribosyl)imidazole + H(+) = 5-amino-1-(5-phospho-D-ribosyl)imidazole-4-carboxylate</text>
        <dbReference type="Rhea" id="RHEA:13193"/>
        <dbReference type="ChEBI" id="CHEBI:15378"/>
        <dbReference type="ChEBI" id="CHEBI:58730"/>
        <dbReference type="ChEBI" id="CHEBI:77657"/>
        <dbReference type="EC" id="5.4.99.18"/>
    </reaction>
</comment>
<proteinExistence type="inferred from homology"/>
<evidence type="ECO:0000256" key="3">
    <source>
        <dbReference type="HAMAP-Rule" id="MF_01929"/>
    </source>
</evidence>
<dbReference type="OrthoDB" id="9791908at2"/>
<reference evidence="7 8" key="1">
    <citation type="submission" date="2018-10" db="EMBL/GenBank/DDBJ databases">
        <title>Genomic Encyclopedia of Type Strains, Phase IV (KMG-IV): sequencing the most valuable type-strain genomes for metagenomic binning, comparative biology and taxonomic classification.</title>
        <authorList>
            <person name="Goeker M."/>
        </authorList>
    </citation>
    <scope>NUCLEOTIDE SEQUENCE [LARGE SCALE GENOMIC DNA]</scope>
    <source>
        <strain evidence="7 8">DSM 22653</strain>
    </source>
</reference>
<dbReference type="Gene3D" id="3.40.50.1970">
    <property type="match status" value="1"/>
</dbReference>
<keyword evidence="2 3" id="KW-0413">Isomerase</keyword>
<accession>A0A660L0H2</accession>
<dbReference type="GO" id="GO:0006189">
    <property type="term" value="P:'de novo' IMP biosynthetic process"/>
    <property type="evidence" value="ECO:0007669"/>
    <property type="project" value="UniProtKB-UniRule"/>
</dbReference>
<dbReference type="UniPathway" id="UPA00074">
    <property type="reaction ID" value="UER00943"/>
</dbReference>
<dbReference type="SMART" id="SM01001">
    <property type="entry name" value="AIRC"/>
    <property type="match status" value="1"/>
</dbReference>
<dbReference type="EMBL" id="RBIJ01000003">
    <property type="protein sequence ID" value="RKQ84750.1"/>
    <property type="molecule type" value="Genomic_DNA"/>
</dbReference>
<evidence type="ECO:0000256" key="2">
    <source>
        <dbReference type="ARBA" id="ARBA00023235"/>
    </source>
</evidence>
<dbReference type="EC" id="5.4.99.18" evidence="3 4"/>
<evidence type="ECO:0000256" key="5">
    <source>
        <dbReference type="PIRSR" id="PIRSR001338-1"/>
    </source>
</evidence>
<feature type="domain" description="PurE" evidence="6">
    <location>
        <begin position="2"/>
        <end position="151"/>
    </location>
</feature>
<dbReference type="HAMAP" id="MF_01929">
    <property type="entry name" value="PurE_classI"/>
    <property type="match status" value="1"/>
</dbReference>
<evidence type="ECO:0000256" key="4">
    <source>
        <dbReference type="PIRNR" id="PIRNR001338"/>
    </source>
</evidence>
<dbReference type="InterPro" id="IPR000031">
    <property type="entry name" value="PurE_dom"/>
</dbReference>
<evidence type="ECO:0000313" key="8">
    <source>
        <dbReference type="Proteomes" id="UP000267019"/>
    </source>
</evidence>
<evidence type="ECO:0000256" key="1">
    <source>
        <dbReference type="ARBA" id="ARBA00022755"/>
    </source>
</evidence>
<feature type="binding site" evidence="3 5">
    <location>
        <position position="10"/>
    </location>
    <ligand>
        <name>substrate</name>
    </ligand>
</feature>
<protein>
    <recommendedName>
        <fullName evidence="3 4">N5-carboxyaminoimidazole ribonucleotide mutase</fullName>
        <shortName evidence="3 4">N5-CAIR mutase</shortName>
        <ecNumber evidence="3 4">5.4.99.18</ecNumber>
    </recommendedName>
    <alternativeName>
        <fullName evidence="3">5-(carboxyamino)imidazole ribonucleotide mutase</fullName>
    </alternativeName>
</protein>